<protein>
    <submittedName>
        <fullName evidence="1">(salmon louse) hypothetical protein</fullName>
    </submittedName>
</protein>
<dbReference type="EMBL" id="HG994582">
    <property type="protein sequence ID" value="CAF2894799.1"/>
    <property type="molecule type" value="Genomic_DNA"/>
</dbReference>
<proteinExistence type="predicted"/>
<evidence type="ECO:0000313" key="1">
    <source>
        <dbReference type="EMBL" id="CAF2894799.1"/>
    </source>
</evidence>
<organism evidence="1 2">
    <name type="scientific">Lepeophtheirus salmonis</name>
    <name type="common">Salmon louse</name>
    <name type="synonym">Caligus salmonis</name>
    <dbReference type="NCBI Taxonomy" id="72036"/>
    <lineage>
        <taxon>Eukaryota</taxon>
        <taxon>Metazoa</taxon>
        <taxon>Ecdysozoa</taxon>
        <taxon>Arthropoda</taxon>
        <taxon>Crustacea</taxon>
        <taxon>Multicrustacea</taxon>
        <taxon>Hexanauplia</taxon>
        <taxon>Copepoda</taxon>
        <taxon>Siphonostomatoida</taxon>
        <taxon>Caligidae</taxon>
        <taxon>Lepeophtheirus</taxon>
    </lineage>
</organism>
<dbReference type="AlphaFoldDB" id="A0A7R8CTY8"/>
<sequence>MPETLLTMAPLKLRSATINHFCYLVLGGLGIDLDLVPKVQTTRPRPTTPVNLPIPSFSLFMSGFMTCGPNRPLTPLSPVPVFANNYKQQHPLLCPTCQPFPQIMVVALDQTLTTPKYFQCRLSLWYFGSGVGKRPAPRAIASLDILGLILSPSYKGLLPIAGCLLALTAKAPYMDTVWPVRSLCSRFTAPPYVGYCLVSSGCSHFLPNVTPASGLFTCSLPPRLVLPPWPLPPSWFPPLWVSHCHFPFILPDDVIFGKLLPCIFCAPLLAMSNSLLLVLCPPFCLFLPRCCQFCTFGVDSPFKAVQPSIVSLTVPRPKSLRTLRWKS</sequence>
<reference evidence="1" key="1">
    <citation type="submission" date="2021-02" db="EMBL/GenBank/DDBJ databases">
        <authorList>
            <person name="Bekaert M."/>
        </authorList>
    </citation>
    <scope>NUCLEOTIDE SEQUENCE</scope>
    <source>
        <strain evidence="1">IoA-00</strain>
    </source>
</reference>
<dbReference type="Proteomes" id="UP000675881">
    <property type="component" value="Chromosome 3"/>
</dbReference>
<keyword evidence="2" id="KW-1185">Reference proteome</keyword>
<name>A0A7R8CTY8_LEPSM</name>
<evidence type="ECO:0000313" key="2">
    <source>
        <dbReference type="Proteomes" id="UP000675881"/>
    </source>
</evidence>
<gene>
    <name evidence="1" type="ORF">LSAA_7845</name>
</gene>
<accession>A0A7R8CTY8</accession>